<dbReference type="AlphaFoldDB" id="A0AAW9SXC9"/>
<dbReference type="RefSeq" id="WP_284826503.1">
    <property type="nucleotide sequence ID" value="NZ_JASOOY020000005.1"/>
</dbReference>
<accession>A0AAW9SXC9</accession>
<dbReference type="PROSITE" id="PS51671">
    <property type="entry name" value="ACT"/>
    <property type="match status" value="1"/>
</dbReference>
<evidence type="ECO:0000313" key="3">
    <source>
        <dbReference type="EMBL" id="MEO3716266.1"/>
    </source>
</evidence>
<reference evidence="3" key="1">
    <citation type="submission" date="2023-05" db="EMBL/GenBank/DDBJ databases">
        <authorList>
            <person name="Du J."/>
        </authorList>
    </citation>
    <scope>NUCLEOTIDE SEQUENCE</scope>
    <source>
        <strain evidence="3">UMB1064</strain>
    </source>
</reference>
<proteinExistence type="predicted"/>
<protein>
    <submittedName>
        <fullName evidence="3">Amino acid-binding ACT domain protein</fullName>
    </submittedName>
</protein>
<feature type="domain" description="ACT" evidence="2">
    <location>
        <begin position="4"/>
        <end position="81"/>
    </location>
</feature>
<organism evidence="3 4">
    <name type="scientific">Corynebacterium amycolatum</name>
    <dbReference type="NCBI Taxonomy" id="43765"/>
    <lineage>
        <taxon>Bacteria</taxon>
        <taxon>Bacillati</taxon>
        <taxon>Actinomycetota</taxon>
        <taxon>Actinomycetes</taxon>
        <taxon>Mycobacteriales</taxon>
        <taxon>Corynebacteriaceae</taxon>
        <taxon>Corynebacterium</taxon>
    </lineage>
</organism>
<evidence type="ECO:0000259" key="2">
    <source>
        <dbReference type="PROSITE" id="PS51671"/>
    </source>
</evidence>
<dbReference type="Gene3D" id="3.30.70.260">
    <property type="match status" value="1"/>
</dbReference>
<gene>
    <name evidence="3" type="ORF">QP460_001490</name>
</gene>
<dbReference type="Proteomes" id="UP001223646">
    <property type="component" value="Unassembled WGS sequence"/>
</dbReference>
<evidence type="ECO:0000256" key="1">
    <source>
        <dbReference type="SAM" id="MobiDB-lite"/>
    </source>
</evidence>
<dbReference type="EMBL" id="JASOOY020000005">
    <property type="protein sequence ID" value="MEO3716266.1"/>
    <property type="molecule type" value="Genomic_DNA"/>
</dbReference>
<feature type="region of interest" description="Disordered" evidence="1">
    <location>
        <begin position="142"/>
        <end position="161"/>
    </location>
</feature>
<reference evidence="3" key="2">
    <citation type="submission" date="2024-05" db="EMBL/GenBank/DDBJ databases">
        <authorList>
            <person name="Wolfe A."/>
        </authorList>
    </citation>
    <scope>NUCLEOTIDE SEQUENCE</scope>
    <source>
        <strain evidence="3">UMB1064</strain>
    </source>
</reference>
<comment type="caution">
    <text evidence="3">The sequence shown here is derived from an EMBL/GenBank/DDBJ whole genome shotgun (WGS) entry which is preliminary data.</text>
</comment>
<evidence type="ECO:0000313" key="4">
    <source>
        <dbReference type="Proteomes" id="UP001223646"/>
    </source>
</evidence>
<dbReference type="InterPro" id="IPR045865">
    <property type="entry name" value="ACT-like_dom_sf"/>
</dbReference>
<sequence>MSYLLRIQLPDEPGSLGYVAAALGEVEGDIRSVDVVHHGTDGVVVDDIVVDLPMGLLPDTLITAAQSISGVEVDSIRPFSGSVDRRGQIALLAKFSQHTKNLDRALGDVVDGLPQTMTAGWAIVLGERGDGQWVRRASSVAAPEDNGRTLPEAPIDSPRNLDPEEETWLPEDWTVMDSSIAATPMGKGLVLIIGRPGGPDFLLSEVEHLGRIGTIVGAIID</sequence>
<dbReference type="InterPro" id="IPR002912">
    <property type="entry name" value="ACT_dom"/>
</dbReference>
<dbReference type="SUPFAM" id="SSF55021">
    <property type="entry name" value="ACT-like"/>
    <property type="match status" value="1"/>
</dbReference>
<name>A0AAW9SXC9_CORAY</name>